<dbReference type="PANTHER" id="PTHR30097:SF15">
    <property type="entry name" value="CATION EFFLUX SYSTEM PROTEIN CUSB"/>
    <property type="match status" value="1"/>
</dbReference>
<evidence type="ECO:0000256" key="1">
    <source>
        <dbReference type="ARBA" id="ARBA00009477"/>
    </source>
</evidence>
<dbReference type="NCBIfam" id="TIGR01730">
    <property type="entry name" value="RND_mfp"/>
    <property type="match status" value="1"/>
</dbReference>
<dbReference type="Gene3D" id="2.40.420.20">
    <property type="match status" value="1"/>
</dbReference>
<keyword evidence="9" id="KW-1185">Reference proteome</keyword>
<evidence type="ECO:0000259" key="6">
    <source>
        <dbReference type="Pfam" id="PF25954"/>
    </source>
</evidence>
<dbReference type="InterPro" id="IPR045800">
    <property type="entry name" value="HMBD"/>
</dbReference>
<evidence type="ECO:0000259" key="7">
    <source>
        <dbReference type="Pfam" id="PF25975"/>
    </source>
</evidence>
<evidence type="ECO:0000313" key="9">
    <source>
        <dbReference type="Proteomes" id="UP001243717"/>
    </source>
</evidence>
<feature type="domain" description="CusB-like three alpha-helical bundle" evidence="4">
    <location>
        <begin position="159"/>
        <end position="206"/>
    </location>
</feature>
<dbReference type="InterPro" id="IPR058791">
    <property type="entry name" value="3HB_CusB"/>
</dbReference>
<dbReference type="PANTHER" id="PTHR30097">
    <property type="entry name" value="CATION EFFLUX SYSTEM PROTEIN CUSB"/>
    <property type="match status" value="1"/>
</dbReference>
<sequence length="557" mass="60934">MKTKYILIAISLVALGLIAGRFLRPVSPASSAHSATHPSDSTTIWTCSMHPQIQQTEPGDCPICGMDLIPLTNDTAKSSGPRELSMSPQAVALAQIQSSPVRHQHLSRQLRLVGQLTRDESRVQSLTARFPARIEDLRVDTVGMTVQAGQALASIYSPELLSAQRELLAAYQRDPQSRLTQAAREKLRLWDLPEKQIDHILEQAKVADKVTLYAPISGVVVTKEVNEGDYLKTGQALYTIVDLSQLWLNLDAYESDLTWLQTGQSLEFSVASYPGESFTGKIDFIEPEINTRTRTVPIRVIVPNPGQRLKPGMFANAQVKASVPNEHEAPLIIPASAVLQTGKRAVVYIQKPDTERPSFEGREILLGPRADDHFVVLEGLTEGEQVVTHGAFKIDSALQIQAKPSMMNPASEAPGIQLSDHSALSISSEQAVQLLPTYLAMQAALAADDLESAQAQAKAMMAITGHVGALPELIHTMLAAETIDALRKPHFETLSDALIAAIKAAPSAFEDELYIMHCPMVYGDHGADWLQNNDQLRNPYFGAMMLHCGEVIEKLRK</sequence>
<evidence type="ECO:0000313" key="8">
    <source>
        <dbReference type="EMBL" id="MDQ8195895.1"/>
    </source>
</evidence>
<accession>A0ABU1APV9</accession>
<dbReference type="Pfam" id="PF25975">
    <property type="entry name" value="CzcB_C"/>
    <property type="match status" value="1"/>
</dbReference>
<feature type="domain" description="CzcB-like C-terminal circularly permuted SH3-like" evidence="7">
    <location>
        <begin position="332"/>
        <end position="393"/>
    </location>
</feature>
<dbReference type="Pfam" id="PF25869">
    <property type="entry name" value="3HB_CusB"/>
    <property type="match status" value="1"/>
</dbReference>
<protein>
    <submittedName>
        <fullName evidence="8">Efflux RND transporter periplasmic adaptor subunit</fullName>
    </submittedName>
</protein>
<feature type="domain" description="CusB-like beta-barrel" evidence="6">
    <location>
        <begin position="245"/>
        <end position="321"/>
    </location>
</feature>
<dbReference type="Pfam" id="PF19335">
    <property type="entry name" value="HMBD"/>
    <property type="match status" value="1"/>
</dbReference>
<comment type="caution">
    <text evidence="8">The sequence shown here is derived from an EMBL/GenBank/DDBJ whole genome shotgun (WGS) entry which is preliminary data.</text>
</comment>
<dbReference type="Gene3D" id="6.10.140.730">
    <property type="match status" value="1"/>
</dbReference>
<evidence type="ECO:0000259" key="5">
    <source>
        <dbReference type="Pfam" id="PF25919"/>
    </source>
</evidence>
<name>A0ABU1APV9_9BACT</name>
<gene>
    <name evidence="8" type="ORF">QEH59_15785</name>
</gene>
<organism evidence="8 9">
    <name type="scientific">Thalassobacterium sedimentorum</name>
    <dbReference type="NCBI Taxonomy" id="3041258"/>
    <lineage>
        <taxon>Bacteria</taxon>
        <taxon>Pseudomonadati</taxon>
        <taxon>Verrucomicrobiota</taxon>
        <taxon>Opitutia</taxon>
        <taxon>Puniceicoccales</taxon>
        <taxon>Coraliomargaritaceae</taxon>
        <taxon>Thalassobacterium</taxon>
    </lineage>
</organism>
<keyword evidence="2" id="KW-0813">Transport</keyword>
<dbReference type="InterPro" id="IPR058792">
    <property type="entry name" value="Beta-barrel_RND_2"/>
</dbReference>
<evidence type="ECO:0000256" key="2">
    <source>
        <dbReference type="ARBA" id="ARBA00022448"/>
    </source>
</evidence>
<evidence type="ECO:0000259" key="3">
    <source>
        <dbReference type="Pfam" id="PF19335"/>
    </source>
</evidence>
<reference evidence="8 9" key="1">
    <citation type="submission" date="2023-04" db="EMBL/GenBank/DDBJ databases">
        <title>A novel bacteria isolated from coastal sediment.</title>
        <authorList>
            <person name="Liu X.-J."/>
            <person name="Du Z.-J."/>
        </authorList>
    </citation>
    <scope>NUCLEOTIDE SEQUENCE [LARGE SCALE GENOMIC DNA]</scope>
    <source>
        <strain evidence="8 9">SDUM461004</strain>
    </source>
</reference>
<comment type="similarity">
    <text evidence="1">Belongs to the membrane fusion protein (MFP) (TC 8.A.1) family.</text>
</comment>
<evidence type="ECO:0000259" key="4">
    <source>
        <dbReference type="Pfam" id="PF25869"/>
    </source>
</evidence>
<dbReference type="InterPro" id="IPR058790">
    <property type="entry name" value="BSH_CusB"/>
</dbReference>
<feature type="domain" description="Heavy metal binding" evidence="3">
    <location>
        <begin position="45"/>
        <end position="70"/>
    </location>
</feature>
<dbReference type="InterPro" id="IPR006143">
    <property type="entry name" value="RND_pump_MFP"/>
</dbReference>
<dbReference type="InterPro" id="IPR051909">
    <property type="entry name" value="MFP_Cation_Efflux"/>
</dbReference>
<dbReference type="RefSeq" id="WP_308986342.1">
    <property type="nucleotide sequence ID" value="NZ_JARXIC010000037.1"/>
</dbReference>
<dbReference type="InterPro" id="IPR058649">
    <property type="entry name" value="CzcB_C"/>
</dbReference>
<dbReference type="Pfam" id="PF25954">
    <property type="entry name" value="Beta-barrel_RND_2"/>
    <property type="match status" value="1"/>
</dbReference>
<dbReference type="SUPFAM" id="SSF111369">
    <property type="entry name" value="HlyD-like secretion proteins"/>
    <property type="match status" value="1"/>
</dbReference>
<dbReference type="Pfam" id="PF25919">
    <property type="entry name" value="BSH_CusB"/>
    <property type="match status" value="1"/>
</dbReference>
<dbReference type="Gene3D" id="2.40.30.170">
    <property type="match status" value="1"/>
</dbReference>
<dbReference type="EMBL" id="JARXIC010000037">
    <property type="protein sequence ID" value="MDQ8195895.1"/>
    <property type="molecule type" value="Genomic_DNA"/>
</dbReference>
<dbReference type="Proteomes" id="UP001243717">
    <property type="component" value="Unassembled WGS sequence"/>
</dbReference>
<proteinExistence type="inferred from homology"/>
<feature type="domain" description="CusB-like barrel-sandwich hybrid" evidence="5">
    <location>
        <begin position="124"/>
        <end position="240"/>
    </location>
</feature>